<gene>
    <name evidence="3" type="ORF">NCGR_LOCUS8866</name>
</gene>
<reference evidence="3" key="1">
    <citation type="submission" date="2020-10" db="EMBL/GenBank/DDBJ databases">
        <authorList>
            <person name="Han B."/>
            <person name="Lu T."/>
            <person name="Zhao Q."/>
            <person name="Huang X."/>
            <person name="Zhao Y."/>
        </authorList>
    </citation>
    <scope>NUCLEOTIDE SEQUENCE</scope>
</reference>
<protein>
    <submittedName>
        <fullName evidence="3">Uncharacterized protein</fullName>
    </submittedName>
</protein>
<keyword evidence="1" id="KW-0812">Transmembrane</keyword>
<keyword evidence="1" id="KW-1133">Transmembrane helix</keyword>
<feature type="transmembrane region" description="Helical" evidence="1">
    <location>
        <begin position="59"/>
        <end position="84"/>
    </location>
</feature>
<name>A0A811MYQ6_9POAL</name>
<keyword evidence="2" id="KW-0732">Signal</keyword>
<accession>A0A811MYQ6</accession>
<evidence type="ECO:0000313" key="4">
    <source>
        <dbReference type="Proteomes" id="UP000604825"/>
    </source>
</evidence>
<organism evidence="3 4">
    <name type="scientific">Miscanthus lutarioriparius</name>
    <dbReference type="NCBI Taxonomy" id="422564"/>
    <lineage>
        <taxon>Eukaryota</taxon>
        <taxon>Viridiplantae</taxon>
        <taxon>Streptophyta</taxon>
        <taxon>Embryophyta</taxon>
        <taxon>Tracheophyta</taxon>
        <taxon>Spermatophyta</taxon>
        <taxon>Magnoliopsida</taxon>
        <taxon>Liliopsida</taxon>
        <taxon>Poales</taxon>
        <taxon>Poaceae</taxon>
        <taxon>PACMAD clade</taxon>
        <taxon>Panicoideae</taxon>
        <taxon>Andropogonodae</taxon>
        <taxon>Andropogoneae</taxon>
        <taxon>Saccharinae</taxon>
        <taxon>Miscanthus</taxon>
    </lineage>
</organism>
<feature type="chain" id="PRO_5032865633" evidence="2">
    <location>
        <begin position="25"/>
        <end position="89"/>
    </location>
</feature>
<dbReference type="EMBL" id="CAJGYO010000002">
    <property type="protein sequence ID" value="CAD6213170.1"/>
    <property type="molecule type" value="Genomic_DNA"/>
</dbReference>
<evidence type="ECO:0000256" key="1">
    <source>
        <dbReference type="SAM" id="Phobius"/>
    </source>
</evidence>
<dbReference type="Proteomes" id="UP000604825">
    <property type="component" value="Unassembled WGS sequence"/>
</dbReference>
<sequence length="89" mass="8929">MALSAPRLVAGALVILAAVALARSDAEQQSPRRYNVADAMGSEDRTGSALAASWASSELWGAIAATAALLIVVVIGHSGGAGVCRRVLA</sequence>
<keyword evidence="4" id="KW-1185">Reference proteome</keyword>
<dbReference type="AlphaFoldDB" id="A0A811MYQ6"/>
<proteinExistence type="predicted"/>
<keyword evidence="1" id="KW-0472">Membrane</keyword>
<evidence type="ECO:0000256" key="2">
    <source>
        <dbReference type="SAM" id="SignalP"/>
    </source>
</evidence>
<feature type="signal peptide" evidence="2">
    <location>
        <begin position="1"/>
        <end position="24"/>
    </location>
</feature>
<evidence type="ECO:0000313" key="3">
    <source>
        <dbReference type="EMBL" id="CAD6213170.1"/>
    </source>
</evidence>
<comment type="caution">
    <text evidence="3">The sequence shown here is derived from an EMBL/GenBank/DDBJ whole genome shotgun (WGS) entry which is preliminary data.</text>
</comment>